<keyword evidence="7" id="KW-0134">Cell wall</keyword>
<comment type="catalytic activity">
    <reaction evidence="1">
        <text>Hydrolysis of (1-&gt;3)-beta-D-glucosidic linkages in (1-&gt;3)-beta-D-glucans.</text>
        <dbReference type="EC" id="3.2.1.39"/>
    </reaction>
</comment>
<feature type="chain" id="PRO_5019026610" description="glucan endo-1,3-beta-D-glucosidase" evidence="20">
    <location>
        <begin position="21"/>
        <end position="354"/>
    </location>
</feature>
<evidence type="ECO:0000256" key="18">
    <source>
        <dbReference type="ARBA" id="ARBA00043078"/>
    </source>
</evidence>
<evidence type="ECO:0000256" key="6">
    <source>
        <dbReference type="ARBA" id="ARBA00022475"/>
    </source>
</evidence>
<keyword evidence="10" id="KW-0378">Hydrolase</keyword>
<dbReference type="GO" id="GO:0042973">
    <property type="term" value="F:glucan endo-1,3-beta-D-glucosidase activity"/>
    <property type="evidence" value="ECO:0007669"/>
    <property type="project" value="UniProtKB-EC"/>
</dbReference>
<dbReference type="Proteomes" id="UP000285060">
    <property type="component" value="Unassembled WGS sequence"/>
</dbReference>
<dbReference type="GO" id="GO:0005886">
    <property type="term" value="C:plasma membrane"/>
    <property type="evidence" value="ECO:0007669"/>
    <property type="project" value="UniProtKB-SubCell"/>
</dbReference>
<dbReference type="AlphaFoldDB" id="A0A418AST4"/>
<dbReference type="InterPro" id="IPR000490">
    <property type="entry name" value="Glyco_hydro_17"/>
</dbReference>
<protein>
    <recommendedName>
        <fullName evidence="5">glucan endo-1,3-beta-D-glucosidase</fullName>
        <ecNumber evidence="5">3.2.1.39</ecNumber>
    </recommendedName>
    <alternativeName>
        <fullName evidence="18">Endo-1,3-beta-glucanase btgC</fullName>
    </alternativeName>
    <alternativeName>
        <fullName evidence="17">Laminarinase btgC</fullName>
    </alternativeName>
</protein>
<evidence type="ECO:0000256" key="1">
    <source>
        <dbReference type="ARBA" id="ARBA00000382"/>
    </source>
</evidence>
<keyword evidence="12" id="KW-0325">Glycoprotein</keyword>
<evidence type="ECO:0000256" key="16">
    <source>
        <dbReference type="ARBA" id="ARBA00037649"/>
    </source>
</evidence>
<dbReference type="SUPFAM" id="SSF51445">
    <property type="entry name" value="(Trans)glycosidases"/>
    <property type="match status" value="1"/>
</dbReference>
<evidence type="ECO:0000256" key="7">
    <source>
        <dbReference type="ARBA" id="ARBA00022512"/>
    </source>
</evidence>
<dbReference type="InterPro" id="IPR017853">
    <property type="entry name" value="GH"/>
</dbReference>
<evidence type="ECO:0000256" key="4">
    <source>
        <dbReference type="ARBA" id="ARBA00008773"/>
    </source>
</evidence>
<dbReference type="Gene3D" id="3.20.20.80">
    <property type="entry name" value="Glycosidases"/>
    <property type="match status" value="1"/>
</dbReference>
<dbReference type="EC" id="3.2.1.39" evidence="5"/>
<evidence type="ECO:0000256" key="2">
    <source>
        <dbReference type="ARBA" id="ARBA00004191"/>
    </source>
</evidence>
<keyword evidence="13" id="KW-0119">Carbohydrate metabolism</keyword>
<keyword evidence="15" id="KW-0624">Polysaccharide degradation</keyword>
<comment type="similarity">
    <text evidence="4 19">Belongs to the glycosyl hydrolase 17 family.</text>
</comment>
<dbReference type="VEuPathDB" id="FungiDB:H310_13991"/>
<organism evidence="21 22">
    <name type="scientific">Aphanomyces invadans</name>
    <dbReference type="NCBI Taxonomy" id="157072"/>
    <lineage>
        <taxon>Eukaryota</taxon>
        <taxon>Sar</taxon>
        <taxon>Stramenopiles</taxon>
        <taxon>Oomycota</taxon>
        <taxon>Saprolegniomycetes</taxon>
        <taxon>Saprolegniales</taxon>
        <taxon>Verrucalvaceae</taxon>
        <taxon>Aphanomyces</taxon>
    </lineage>
</organism>
<accession>A0A418AST4</accession>
<keyword evidence="9 20" id="KW-0732">Signal</keyword>
<dbReference type="EMBL" id="QUSY01000604">
    <property type="protein sequence ID" value="RHY28317.1"/>
    <property type="molecule type" value="Genomic_DNA"/>
</dbReference>
<evidence type="ECO:0000256" key="5">
    <source>
        <dbReference type="ARBA" id="ARBA00012780"/>
    </source>
</evidence>
<evidence type="ECO:0000256" key="11">
    <source>
        <dbReference type="ARBA" id="ARBA00023136"/>
    </source>
</evidence>
<keyword evidence="11" id="KW-0472">Membrane</keyword>
<evidence type="ECO:0000313" key="21">
    <source>
        <dbReference type="EMBL" id="RHY28317.1"/>
    </source>
</evidence>
<evidence type="ECO:0000256" key="15">
    <source>
        <dbReference type="ARBA" id="ARBA00023326"/>
    </source>
</evidence>
<comment type="subcellular location">
    <subcellularLocation>
        <location evidence="3">Cell membrane</location>
    </subcellularLocation>
    <subcellularLocation>
        <location evidence="2">Secreted</location>
        <location evidence="2">Cell wall</location>
    </subcellularLocation>
</comment>
<dbReference type="Pfam" id="PF00332">
    <property type="entry name" value="Glyco_hydro_17"/>
    <property type="match status" value="1"/>
</dbReference>
<dbReference type="GO" id="GO:0000272">
    <property type="term" value="P:polysaccharide catabolic process"/>
    <property type="evidence" value="ECO:0007669"/>
    <property type="project" value="UniProtKB-KW"/>
</dbReference>
<sequence>MSVSMVHLAALCTVVASAFALDFKLYGLNYNSRQGPDWDPNKCKTQEQIDADMVKIAAIAPRVRIFSLVDCNQGEMVLTAAKKAGLKVWLGMWVTKDVKSVVNEQLAMEKLIEKNLIDDSVLGLHVGSENIYRKDLTAVQAISYLNQIKAFLAGKQVKIPVTIADIVDVLVQYPEVIAAVDVVQANSFPFWEPAAIETSMVNFRIKLDALTAAANGKEIQIGETGWASAGQNKNASVVSPENQAKYLVDLVNFADAHKLKYFYFAAFDDAWKATQDGNVDSVEAHFGIYDSKGVIKPHFATLKLSPSAVDADKTNVTLAPPKPGTTLAPADSGAASISTVALAVLTTAVAFLLV</sequence>
<evidence type="ECO:0000256" key="10">
    <source>
        <dbReference type="ARBA" id="ARBA00022801"/>
    </source>
</evidence>
<evidence type="ECO:0000256" key="19">
    <source>
        <dbReference type="RuleBase" id="RU004335"/>
    </source>
</evidence>
<keyword evidence="22" id="KW-1185">Reference proteome</keyword>
<name>A0A418AST4_9STRA</name>
<evidence type="ECO:0000256" key="14">
    <source>
        <dbReference type="ARBA" id="ARBA00023316"/>
    </source>
</evidence>
<evidence type="ECO:0000256" key="12">
    <source>
        <dbReference type="ARBA" id="ARBA00023180"/>
    </source>
</evidence>
<dbReference type="InterPro" id="IPR050732">
    <property type="entry name" value="Beta-glucan_modifiers"/>
</dbReference>
<evidence type="ECO:0000256" key="13">
    <source>
        <dbReference type="ARBA" id="ARBA00023277"/>
    </source>
</evidence>
<reference evidence="21 22" key="1">
    <citation type="submission" date="2018-08" db="EMBL/GenBank/DDBJ databases">
        <title>Aphanomyces genome sequencing and annotation.</title>
        <authorList>
            <person name="Minardi D."/>
            <person name="Oidtmann B."/>
            <person name="Van Der Giezen M."/>
            <person name="Studholme D.J."/>
        </authorList>
    </citation>
    <scope>NUCLEOTIDE SEQUENCE [LARGE SCALE GENOMIC DNA]</scope>
    <source>
        <strain evidence="21 22">NJM0002</strain>
    </source>
</reference>
<evidence type="ECO:0000256" key="20">
    <source>
        <dbReference type="SAM" id="SignalP"/>
    </source>
</evidence>
<gene>
    <name evidence="21" type="ORF">DYB32_006066</name>
</gene>
<proteinExistence type="inferred from homology"/>
<keyword evidence="14" id="KW-0961">Cell wall biogenesis/degradation</keyword>
<dbReference type="GO" id="GO:0071555">
    <property type="term" value="P:cell wall organization"/>
    <property type="evidence" value="ECO:0007669"/>
    <property type="project" value="UniProtKB-KW"/>
</dbReference>
<comment type="caution">
    <text evidence="21">The sequence shown here is derived from an EMBL/GenBank/DDBJ whole genome shotgun (WGS) entry which is preliminary data.</text>
</comment>
<keyword evidence="8" id="KW-0964">Secreted</keyword>
<evidence type="ECO:0000256" key="17">
    <source>
        <dbReference type="ARBA" id="ARBA00042373"/>
    </source>
</evidence>
<dbReference type="PANTHER" id="PTHR16631:SF17">
    <property type="entry name" value="GLUCAN ENDO-1,3-BETA-GLUCOSIDASE BTGC"/>
    <property type="match status" value="1"/>
</dbReference>
<evidence type="ECO:0000256" key="3">
    <source>
        <dbReference type="ARBA" id="ARBA00004236"/>
    </source>
</evidence>
<evidence type="ECO:0000256" key="9">
    <source>
        <dbReference type="ARBA" id="ARBA00022729"/>
    </source>
</evidence>
<dbReference type="PANTHER" id="PTHR16631">
    <property type="entry name" value="GLUCAN 1,3-BETA-GLUCOSIDASE"/>
    <property type="match status" value="1"/>
</dbReference>
<comment type="function">
    <text evidence="16">Glucanases play a role in cell expansion during growth, in cell-cell fusion during mating, and in spore release during sporulation. This enzyme may be involved in beta-glucan degradation. Active on laminarin and lichenan.</text>
</comment>
<keyword evidence="6" id="KW-1003">Cell membrane</keyword>
<evidence type="ECO:0000256" key="8">
    <source>
        <dbReference type="ARBA" id="ARBA00022525"/>
    </source>
</evidence>
<feature type="signal peptide" evidence="20">
    <location>
        <begin position="1"/>
        <end position="20"/>
    </location>
</feature>
<evidence type="ECO:0000313" key="22">
    <source>
        <dbReference type="Proteomes" id="UP000285060"/>
    </source>
</evidence>